<name>A0A222ZLI7_9CAUD</name>
<organism evidence="1 2">
    <name type="scientific">Mycobacterium phage SirPhilip</name>
    <dbReference type="NCBI Taxonomy" id="2015824"/>
    <lineage>
        <taxon>Viruses</taxon>
        <taxon>Duplodnaviria</taxon>
        <taxon>Heunggongvirae</taxon>
        <taxon>Uroviricota</taxon>
        <taxon>Caudoviricetes</taxon>
        <taxon>Weiservirinae</taxon>
        <taxon>Anayavirus</taxon>
        <taxon>Anayavirus sirphilip</taxon>
    </lineage>
</organism>
<evidence type="ECO:0000313" key="2">
    <source>
        <dbReference type="Proteomes" id="UP000224266"/>
    </source>
</evidence>
<evidence type="ECO:0000313" key="1">
    <source>
        <dbReference type="EMBL" id="ASR85265.1"/>
    </source>
</evidence>
<protein>
    <submittedName>
        <fullName evidence="1">Uncharacterized protein</fullName>
    </submittedName>
</protein>
<dbReference type="Proteomes" id="UP000224266">
    <property type="component" value="Segment"/>
</dbReference>
<proteinExistence type="predicted"/>
<sequence length="69" mass="7632">MHRSDGRRVSPRVFGDPSRWLIAYRGGRWTVHPPVGTFWGRSSTHETGDQARAAYLQEIAHTGTGAQAA</sequence>
<dbReference type="GeneID" id="60325430"/>
<dbReference type="RefSeq" id="YP_009953947.1">
    <property type="nucleotide sequence ID" value="NC_051627.1"/>
</dbReference>
<gene>
    <name evidence="1" type="primary">63</name>
    <name evidence="1" type="ORF">SEA_SIRPHILIP_63</name>
</gene>
<accession>A0A222ZLI7</accession>
<keyword evidence="2" id="KW-1185">Reference proteome</keyword>
<dbReference type="KEGG" id="vg:60325430"/>
<dbReference type="EMBL" id="MF324911">
    <property type="protein sequence ID" value="ASR85265.1"/>
    <property type="molecule type" value="Genomic_DNA"/>
</dbReference>
<reference evidence="2" key="1">
    <citation type="submission" date="2017-06" db="EMBL/GenBank/DDBJ databases">
        <authorList>
            <person name="Kim H.J."/>
            <person name="Triplett B.A."/>
        </authorList>
    </citation>
    <scope>NUCLEOTIDE SEQUENCE [LARGE SCALE GENOMIC DNA]</scope>
</reference>